<dbReference type="CDD" id="cd00303">
    <property type="entry name" value="retropepsin_like"/>
    <property type="match status" value="1"/>
</dbReference>
<dbReference type="Proteomes" id="UP000823941">
    <property type="component" value="Chromosome 23"/>
</dbReference>
<evidence type="ECO:0000256" key="2">
    <source>
        <dbReference type="SAM" id="MobiDB-lite"/>
    </source>
</evidence>
<dbReference type="Gene3D" id="2.40.70.10">
    <property type="entry name" value="Acid Proteases"/>
    <property type="match status" value="1"/>
</dbReference>
<feature type="compositionally biased region" description="Low complexity" evidence="2">
    <location>
        <begin position="121"/>
        <end position="136"/>
    </location>
</feature>
<proteinExistence type="predicted"/>
<keyword evidence="5" id="KW-1185">Reference proteome</keyword>
<feature type="compositionally biased region" description="Basic residues" evidence="2">
    <location>
        <begin position="1"/>
        <end position="10"/>
    </location>
</feature>
<evidence type="ECO:0000256" key="1">
    <source>
        <dbReference type="ARBA" id="ARBA00022801"/>
    </source>
</evidence>
<feature type="region of interest" description="Disordered" evidence="2">
    <location>
        <begin position="109"/>
        <end position="142"/>
    </location>
</feature>
<dbReference type="Pfam" id="PF00077">
    <property type="entry name" value="RVP"/>
    <property type="match status" value="1"/>
</dbReference>
<feature type="region of interest" description="Disordered" evidence="2">
    <location>
        <begin position="1"/>
        <end position="64"/>
    </location>
</feature>
<name>A0ABQ7Q201_PLUXY</name>
<feature type="region of interest" description="Disordered" evidence="2">
    <location>
        <begin position="313"/>
        <end position="337"/>
    </location>
</feature>
<dbReference type="InterPro" id="IPR018061">
    <property type="entry name" value="Retropepsins"/>
</dbReference>
<evidence type="ECO:0000313" key="4">
    <source>
        <dbReference type="EMBL" id="KAG7299242.1"/>
    </source>
</evidence>
<accession>A0ABQ7Q201</accession>
<evidence type="ECO:0000313" key="5">
    <source>
        <dbReference type="Proteomes" id="UP000823941"/>
    </source>
</evidence>
<organism evidence="4 5">
    <name type="scientific">Plutella xylostella</name>
    <name type="common">Diamondback moth</name>
    <name type="synonym">Plutella maculipennis</name>
    <dbReference type="NCBI Taxonomy" id="51655"/>
    <lineage>
        <taxon>Eukaryota</taxon>
        <taxon>Metazoa</taxon>
        <taxon>Ecdysozoa</taxon>
        <taxon>Arthropoda</taxon>
        <taxon>Hexapoda</taxon>
        <taxon>Insecta</taxon>
        <taxon>Pterygota</taxon>
        <taxon>Neoptera</taxon>
        <taxon>Endopterygota</taxon>
        <taxon>Lepidoptera</taxon>
        <taxon>Glossata</taxon>
        <taxon>Ditrysia</taxon>
        <taxon>Yponomeutoidea</taxon>
        <taxon>Plutellidae</taxon>
        <taxon>Plutella</taxon>
    </lineage>
</organism>
<dbReference type="InterPro" id="IPR021109">
    <property type="entry name" value="Peptidase_aspartic_dom_sf"/>
</dbReference>
<protein>
    <recommendedName>
        <fullName evidence="3">Peptidase A2 domain-containing protein</fullName>
    </recommendedName>
</protein>
<feature type="compositionally biased region" description="Low complexity" evidence="2">
    <location>
        <begin position="29"/>
        <end position="47"/>
    </location>
</feature>
<feature type="domain" description="Peptidase A2" evidence="3">
    <location>
        <begin position="368"/>
        <end position="449"/>
    </location>
</feature>
<sequence length="596" mass="65079">MAPKRGRARRCNLDDDDDRSRTGETTVMTRPGAPSAPAARAPTASTTVHGPPATPDAPYEHAACGSPAARATPAEAAATLDAPACVTAAQLSVLLDTIAKAAETNRVLLERMSSDPRTCTPPARRGPGAASPPERATASDYLTPPPGTFAKCTARFDGAGRSADLLDVFIDAVQVYKECANVSDEHALRGLPMLLEGDAAVCWRGVRASVAGWGAALQRLRAMYGTPLPAYKVFRAIFSSEQNEVRSDVYISRVRALLAQLPYELLEDTKLDIIYGLLSYHLRKRIPREGATSVDELIVKCRAVEEASREDKGAVPRSFVESTPGNPPLSPGHAFNSQRGEHEFLSAEFEGKYDPRPLVNIKVGGALGAAVLDTGATHSIASNMLYDIMCKMGVKFEETSQTVYLADGSRQLKRTLVGATQVSIEGRSFQVSFLVFPESNTRTTLGRDAIYTAGIVLNLAHGVWTFGDAPEREYKFETSVRLRTNTGHNIGPRMKVGIHPPNITHHRQTPTWFRRAIPNHASDARPHTNPVRKHDPRVRLYHDLRPVLVQEEANHERLCRPPHRPTLKDLEDDDPFRGRTRAAQYATPNARALSSD</sequence>
<dbReference type="PROSITE" id="PS50175">
    <property type="entry name" value="ASP_PROT_RETROV"/>
    <property type="match status" value="1"/>
</dbReference>
<comment type="caution">
    <text evidence="4">The sequence shown here is derived from an EMBL/GenBank/DDBJ whole genome shotgun (WGS) entry which is preliminary data.</text>
</comment>
<dbReference type="EMBL" id="JAHIBW010000023">
    <property type="protein sequence ID" value="KAG7299242.1"/>
    <property type="molecule type" value="Genomic_DNA"/>
</dbReference>
<dbReference type="InterPro" id="IPR001995">
    <property type="entry name" value="Peptidase_A2_cat"/>
</dbReference>
<gene>
    <name evidence="4" type="ORF">JYU34_017800</name>
</gene>
<keyword evidence="1" id="KW-0378">Hydrolase</keyword>
<feature type="region of interest" description="Disordered" evidence="2">
    <location>
        <begin position="553"/>
        <end position="596"/>
    </location>
</feature>
<evidence type="ECO:0000259" key="3">
    <source>
        <dbReference type="PROSITE" id="PS50175"/>
    </source>
</evidence>
<dbReference type="SUPFAM" id="SSF50630">
    <property type="entry name" value="Acid proteases"/>
    <property type="match status" value="1"/>
</dbReference>
<reference evidence="4 5" key="1">
    <citation type="submission" date="2021-06" db="EMBL/GenBank/DDBJ databases">
        <title>A haploid diamondback moth (Plutella xylostella L.) genome assembly resolves 31 chromosomes and identifies a diamide resistance mutation.</title>
        <authorList>
            <person name="Ward C.M."/>
            <person name="Perry K.D."/>
            <person name="Baker G."/>
            <person name="Powis K."/>
            <person name="Heckel D.G."/>
            <person name="Baxter S.W."/>
        </authorList>
    </citation>
    <scope>NUCLEOTIDE SEQUENCE [LARGE SCALE GENOMIC DNA]</scope>
    <source>
        <strain evidence="4 5">LV</strain>
        <tissue evidence="4">Single pupa</tissue>
    </source>
</reference>